<keyword evidence="14" id="KW-0732">Signal</keyword>
<keyword evidence="4 13" id="KW-0645">Protease</keyword>
<dbReference type="PANTHER" id="PTHR24264">
    <property type="entry name" value="TRYPSIN-RELATED"/>
    <property type="match status" value="1"/>
</dbReference>
<dbReference type="InterPro" id="IPR033116">
    <property type="entry name" value="TRYPSIN_SER"/>
</dbReference>
<evidence type="ECO:0000313" key="17">
    <source>
        <dbReference type="Proteomes" id="UP000050525"/>
    </source>
</evidence>
<dbReference type="PRINTS" id="PR00722">
    <property type="entry name" value="CHYMOTRYPSIN"/>
</dbReference>
<keyword evidence="7 13" id="KW-0720">Serine protease</keyword>
<dbReference type="EC" id="3.4.21.4" evidence="12"/>
<dbReference type="EMBL" id="AKHW03002068">
    <property type="protein sequence ID" value="KYO40159.1"/>
    <property type="molecule type" value="Genomic_DNA"/>
</dbReference>
<dbReference type="FunFam" id="2.40.10.10:FF:000008">
    <property type="entry name" value="Cationic trypsin"/>
    <property type="match status" value="1"/>
</dbReference>
<dbReference type="InterPro" id="IPR009003">
    <property type="entry name" value="Peptidase_S1_PA"/>
</dbReference>
<sequence length="247" mass="26522">MAMWLVLLVLGVAAAAPHGADRIVGGHECAAHSQPWQVSLNSGYHFCGGSLITDQWVVSAAHCWYNPSAMQVILGDHNIQVFEHTEYLMRIETIVWHPDYNYQTMDHDIMLIKLAHPVQFDANVQAVALPTACAEGGTFCVVSGWGNILSDGVFNPYNLQCADVPLLSTQECENAYPGQITSTMLCAGFPEGGKDACQGDSGGPLVCHGELQGIVSWGVGCALAGYPGVYTKVCALLPWIQETIATN</sequence>
<evidence type="ECO:0000256" key="11">
    <source>
        <dbReference type="ARBA" id="ARBA00036320"/>
    </source>
</evidence>
<dbReference type="GO" id="GO:0005615">
    <property type="term" value="C:extracellular space"/>
    <property type="evidence" value="ECO:0007669"/>
    <property type="project" value="TreeGrafter"/>
</dbReference>
<keyword evidence="5" id="KW-0222">Digestion</keyword>
<evidence type="ECO:0000256" key="4">
    <source>
        <dbReference type="ARBA" id="ARBA00022670"/>
    </source>
</evidence>
<dbReference type="KEGG" id="amj:102569978"/>
<dbReference type="PANTHER" id="PTHR24264:SF15">
    <property type="entry name" value="RIKEN CDNA 2210010C04 GENE"/>
    <property type="match status" value="1"/>
</dbReference>
<dbReference type="Pfam" id="PF00089">
    <property type="entry name" value="Trypsin"/>
    <property type="match status" value="1"/>
</dbReference>
<comment type="caution">
    <text evidence="16">The sequence shown here is derived from an EMBL/GenBank/DDBJ whole genome shotgun (WGS) entry which is preliminary data.</text>
</comment>
<comment type="subcellular location">
    <subcellularLocation>
        <location evidence="2">Secreted</location>
        <location evidence="2">Extracellular space</location>
    </subcellularLocation>
</comment>
<dbReference type="PROSITE" id="PS00135">
    <property type="entry name" value="TRYPSIN_SER"/>
    <property type="match status" value="1"/>
</dbReference>
<evidence type="ECO:0000256" key="5">
    <source>
        <dbReference type="ARBA" id="ARBA00022757"/>
    </source>
</evidence>
<organism evidence="16 17">
    <name type="scientific">Alligator mississippiensis</name>
    <name type="common">American alligator</name>
    <dbReference type="NCBI Taxonomy" id="8496"/>
    <lineage>
        <taxon>Eukaryota</taxon>
        <taxon>Metazoa</taxon>
        <taxon>Chordata</taxon>
        <taxon>Craniata</taxon>
        <taxon>Vertebrata</taxon>
        <taxon>Euteleostomi</taxon>
        <taxon>Archelosauria</taxon>
        <taxon>Archosauria</taxon>
        <taxon>Crocodylia</taxon>
        <taxon>Alligatoridae</taxon>
        <taxon>Alligatorinae</taxon>
        <taxon>Alligator</taxon>
    </lineage>
</organism>
<dbReference type="PROSITE" id="PS00134">
    <property type="entry name" value="TRYPSIN_HIS"/>
    <property type="match status" value="1"/>
</dbReference>
<name>A0A151NUB2_ALLMI</name>
<keyword evidence="17" id="KW-1185">Reference proteome</keyword>
<evidence type="ECO:0000256" key="3">
    <source>
        <dbReference type="ARBA" id="ARBA00022525"/>
    </source>
</evidence>
<dbReference type="Gene3D" id="2.40.10.10">
    <property type="entry name" value="Trypsin-like serine proteases"/>
    <property type="match status" value="2"/>
</dbReference>
<accession>A0A151NUB2</accession>
<dbReference type="GO" id="GO:0006508">
    <property type="term" value="P:proteolysis"/>
    <property type="evidence" value="ECO:0007669"/>
    <property type="project" value="UniProtKB-KW"/>
</dbReference>
<evidence type="ECO:0000256" key="2">
    <source>
        <dbReference type="ARBA" id="ARBA00004239"/>
    </source>
</evidence>
<keyword evidence="6 13" id="KW-0378">Hydrolase</keyword>
<evidence type="ECO:0000256" key="14">
    <source>
        <dbReference type="SAM" id="SignalP"/>
    </source>
</evidence>
<evidence type="ECO:0000313" key="16">
    <source>
        <dbReference type="EMBL" id="KYO40159.1"/>
    </source>
</evidence>
<reference evidence="16 17" key="1">
    <citation type="journal article" date="2012" name="Genome Biol.">
        <title>Sequencing three crocodilian genomes to illuminate the evolution of archosaurs and amniotes.</title>
        <authorList>
            <person name="St John J.A."/>
            <person name="Braun E.L."/>
            <person name="Isberg S.R."/>
            <person name="Miles L.G."/>
            <person name="Chong A.Y."/>
            <person name="Gongora J."/>
            <person name="Dalzell P."/>
            <person name="Moran C."/>
            <person name="Bed'hom B."/>
            <person name="Abzhanov A."/>
            <person name="Burgess S.C."/>
            <person name="Cooksey A.M."/>
            <person name="Castoe T.A."/>
            <person name="Crawford N.G."/>
            <person name="Densmore L.D."/>
            <person name="Drew J.C."/>
            <person name="Edwards S.V."/>
            <person name="Faircloth B.C."/>
            <person name="Fujita M.K."/>
            <person name="Greenwold M.J."/>
            <person name="Hoffmann F.G."/>
            <person name="Howard J.M."/>
            <person name="Iguchi T."/>
            <person name="Janes D.E."/>
            <person name="Khan S.Y."/>
            <person name="Kohno S."/>
            <person name="de Koning A.J."/>
            <person name="Lance S.L."/>
            <person name="McCarthy F.M."/>
            <person name="McCormack J.E."/>
            <person name="Merchant M.E."/>
            <person name="Peterson D.G."/>
            <person name="Pollock D.D."/>
            <person name="Pourmand N."/>
            <person name="Raney B.J."/>
            <person name="Roessler K.A."/>
            <person name="Sanford J.R."/>
            <person name="Sawyer R.H."/>
            <person name="Schmidt C.J."/>
            <person name="Triplett E.W."/>
            <person name="Tuberville T.D."/>
            <person name="Venegas-Anaya M."/>
            <person name="Howard J.T."/>
            <person name="Jarvis E.D."/>
            <person name="Guillette L.J.Jr."/>
            <person name="Glenn T.C."/>
            <person name="Green R.E."/>
            <person name="Ray D.A."/>
        </authorList>
    </citation>
    <scope>NUCLEOTIDE SEQUENCE [LARGE SCALE GENOMIC DNA]</scope>
    <source>
        <strain evidence="16">KSC_2009_1</strain>
    </source>
</reference>
<evidence type="ECO:0000256" key="7">
    <source>
        <dbReference type="ARBA" id="ARBA00022825"/>
    </source>
</evidence>
<dbReference type="CDD" id="cd00190">
    <property type="entry name" value="Tryp_SPc"/>
    <property type="match status" value="1"/>
</dbReference>
<gene>
    <name evidence="16" type="ORF">Y1Q_0007563</name>
</gene>
<dbReference type="PhylomeDB" id="A0A151NUB2"/>
<evidence type="ECO:0000256" key="10">
    <source>
        <dbReference type="ARBA" id="ARBA00023157"/>
    </source>
</evidence>
<feature type="signal peptide" evidence="14">
    <location>
        <begin position="1"/>
        <end position="15"/>
    </location>
</feature>
<keyword evidence="3" id="KW-0964">Secreted</keyword>
<dbReference type="GO" id="GO:0007586">
    <property type="term" value="P:digestion"/>
    <property type="evidence" value="ECO:0007669"/>
    <property type="project" value="UniProtKB-KW"/>
</dbReference>
<dbReference type="AlphaFoldDB" id="A0A151NUB2"/>
<dbReference type="InterPro" id="IPR001254">
    <property type="entry name" value="Trypsin_dom"/>
</dbReference>
<dbReference type="GO" id="GO:0004252">
    <property type="term" value="F:serine-type endopeptidase activity"/>
    <property type="evidence" value="ECO:0007669"/>
    <property type="project" value="UniProtKB-EC"/>
</dbReference>
<evidence type="ECO:0000256" key="9">
    <source>
        <dbReference type="ARBA" id="ARBA00023145"/>
    </source>
</evidence>
<dbReference type="InterPro" id="IPR043504">
    <property type="entry name" value="Peptidase_S1_PA_chymotrypsin"/>
</dbReference>
<dbReference type="SUPFAM" id="SSF50494">
    <property type="entry name" value="Trypsin-like serine proteases"/>
    <property type="match status" value="1"/>
</dbReference>
<keyword evidence="8" id="KW-0106">Calcium</keyword>
<evidence type="ECO:0000256" key="6">
    <source>
        <dbReference type="ARBA" id="ARBA00022801"/>
    </source>
</evidence>
<dbReference type="STRING" id="8496.A0A151NUB2"/>
<keyword evidence="9" id="KW-0865">Zymogen</keyword>
<dbReference type="InterPro" id="IPR050127">
    <property type="entry name" value="Serine_Proteases_S1"/>
</dbReference>
<dbReference type="SMART" id="SM00020">
    <property type="entry name" value="Tryp_SPc"/>
    <property type="match status" value="1"/>
</dbReference>
<evidence type="ECO:0000256" key="8">
    <source>
        <dbReference type="ARBA" id="ARBA00022837"/>
    </source>
</evidence>
<evidence type="ECO:0000259" key="15">
    <source>
        <dbReference type="PROSITE" id="PS50240"/>
    </source>
</evidence>
<keyword evidence="10" id="KW-1015">Disulfide bond</keyword>
<dbReference type="PROSITE" id="PS50240">
    <property type="entry name" value="TRYPSIN_DOM"/>
    <property type="match status" value="1"/>
</dbReference>
<evidence type="ECO:0000256" key="1">
    <source>
        <dbReference type="ARBA" id="ARBA00001913"/>
    </source>
</evidence>
<feature type="domain" description="Peptidase S1" evidence="15">
    <location>
        <begin position="23"/>
        <end position="245"/>
    </location>
</feature>
<feature type="chain" id="PRO_5013085334" description="trypsin" evidence="14">
    <location>
        <begin position="16"/>
        <end position="247"/>
    </location>
</feature>
<comment type="cofactor">
    <cofactor evidence="1">
        <name>Ca(2+)</name>
        <dbReference type="ChEBI" id="CHEBI:29108"/>
    </cofactor>
</comment>
<proteinExistence type="predicted"/>
<evidence type="ECO:0000256" key="13">
    <source>
        <dbReference type="RuleBase" id="RU363034"/>
    </source>
</evidence>
<evidence type="ECO:0000256" key="12">
    <source>
        <dbReference type="ARBA" id="ARBA00038868"/>
    </source>
</evidence>
<comment type="catalytic activity">
    <reaction evidence="11">
        <text>Preferential cleavage: Arg-|-Xaa, Lys-|-Xaa.</text>
        <dbReference type="EC" id="3.4.21.4"/>
    </reaction>
</comment>
<dbReference type="OrthoDB" id="10012881at2759"/>
<dbReference type="FunFam" id="2.40.10.10:FF:000122">
    <property type="entry name" value="Chymotrypsin-like elastase family member 1"/>
    <property type="match status" value="1"/>
</dbReference>
<dbReference type="eggNOG" id="KOG3627">
    <property type="taxonomic scope" value="Eukaryota"/>
</dbReference>
<dbReference type="InterPro" id="IPR018114">
    <property type="entry name" value="TRYPSIN_HIS"/>
</dbReference>
<protein>
    <recommendedName>
        <fullName evidence="12">trypsin</fullName>
        <ecNumber evidence="12">3.4.21.4</ecNumber>
    </recommendedName>
</protein>
<dbReference type="Proteomes" id="UP000050525">
    <property type="component" value="Unassembled WGS sequence"/>
</dbReference>
<dbReference type="InterPro" id="IPR001314">
    <property type="entry name" value="Peptidase_S1A"/>
</dbReference>